<dbReference type="PIRSF" id="PIRSF036990">
    <property type="entry name" value="UCP036990_CBS_BON"/>
    <property type="match status" value="1"/>
</dbReference>
<dbReference type="PANTHER" id="PTHR43080:SF29">
    <property type="entry name" value="OS02G0818000 PROTEIN"/>
    <property type="match status" value="1"/>
</dbReference>
<feature type="domain" description="BON" evidence="4">
    <location>
        <begin position="139"/>
        <end position="209"/>
    </location>
</feature>
<feature type="domain" description="CBS" evidence="5">
    <location>
        <begin position="10"/>
        <end position="67"/>
    </location>
</feature>
<evidence type="ECO:0000256" key="2">
    <source>
        <dbReference type="PROSITE-ProRule" id="PRU00703"/>
    </source>
</evidence>
<dbReference type="Pfam" id="PF00571">
    <property type="entry name" value="CBS"/>
    <property type="match status" value="2"/>
</dbReference>
<feature type="region of interest" description="Disordered" evidence="3">
    <location>
        <begin position="62"/>
        <end position="82"/>
    </location>
</feature>
<dbReference type="InterPro" id="IPR051257">
    <property type="entry name" value="Diverse_CBS-Domain"/>
</dbReference>
<evidence type="ECO:0000313" key="6">
    <source>
        <dbReference type="EMBL" id="GAA4833648.1"/>
    </source>
</evidence>
<feature type="compositionally biased region" description="Low complexity" evidence="3">
    <location>
        <begin position="68"/>
        <end position="82"/>
    </location>
</feature>
<dbReference type="InterPro" id="IPR017080">
    <property type="entry name" value="UCP036990_CBS_BON"/>
</dbReference>
<dbReference type="InterPro" id="IPR007055">
    <property type="entry name" value="BON_dom"/>
</dbReference>
<dbReference type="PROSITE" id="PS50914">
    <property type="entry name" value="BON"/>
    <property type="match status" value="1"/>
</dbReference>
<dbReference type="Pfam" id="PF04972">
    <property type="entry name" value="BON"/>
    <property type="match status" value="1"/>
</dbReference>
<evidence type="ECO:0000313" key="7">
    <source>
        <dbReference type="Proteomes" id="UP001501752"/>
    </source>
</evidence>
<accession>A0ABP9DCM4</accession>
<gene>
    <name evidence="6" type="ORF">GCM10023235_05170</name>
</gene>
<dbReference type="Gene3D" id="3.10.580.10">
    <property type="entry name" value="CBS-domain"/>
    <property type="match status" value="1"/>
</dbReference>
<dbReference type="Gene3D" id="3.30.1340.30">
    <property type="match status" value="1"/>
</dbReference>
<keyword evidence="7" id="KW-1185">Reference proteome</keyword>
<dbReference type="CDD" id="cd04586">
    <property type="entry name" value="CBS_pair_BON_assoc"/>
    <property type="match status" value="1"/>
</dbReference>
<evidence type="ECO:0000259" key="4">
    <source>
        <dbReference type="PROSITE" id="PS50914"/>
    </source>
</evidence>
<dbReference type="InterPro" id="IPR046342">
    <property type="entry name" value="CBS_dom_sf"/>
</dbReference>
<evidence type="ECO:0000256" key="1">
    <source>
        <dbReference type="ARBA" id="ARBA00023122"/>
    </source>
</evidence>
<dbReference type="SMART" id="SM00116">
    <property type="entry name" value="CBS"/>
    <property type="match status" value="2"/>
</dbReference>
<dbReference type="SUPFAM" id="SSF54631">
    <property type="entry name" value="CBS-domain pair"/>
    <property type="match status" value="1"/>
</dbReference>
<dbReference type="EMBL" id="BAABIS010000001">
    <property type="protein sequence ID" value="GAA4833648.1"/>
    <property type="molecule type" value="Genomic_DNA"/>
</dbReference>
<dbReference type="InterPro" id="IPR014004">
    <property type="entry name" value="Transpt-assoc_nodulatn_dom_bac"/>
</dbReference>
<keyword evidence="1 2" id="KW-0129">CBS domain</keyword>
<name>A0ABP9DCM4_9ACTN</name>
<protein>
    <submittedName>
        <fullName evidence="6">CBS domain-containing protein</fullName>
    </submittedName>
</protein>
<evidence type="ECO:0000259" key="5">
    <source>
        <dbReference type="PROSITE" id="PS51371"/>
    </source>
</evidence>
<dbReference type="Proteomes" id="UP001501752">
    <property type="component" value="Unassembled WGS sequence"/>
</dbReference>
<dbReference type="InterPro" id="IPR000644">
    <property type="entry name" value="CBS_dom"/>
</dbReference>
<dbReference type="PROSITE" id="PS51371">
    <property type="entry name" value="CBS"/>
    <property type="match status" value="2"/>
</dbReference>
<dbReference type="SMART" id="SM00749">
    <property type="entry name" value="BON"/>
    <property type="match status" value="1"/>
</dbReference>
<sequence length="214" mass="22424">MRHRSVGEVMTREVVTVTPTTGFREVLERLTEYDITAVPVVDRDGRPLGVVSEADLLRTQARQEDPSGLLPPAAGGPAGATAGELMTSPAVCTTEGASVVAAARLMARRQVKRLPVVGGDGRLVGVVSRGDLLRVFLRDDVAIRHEIIEDVLGELEGVSPAEVSVETDQGRVVLSGTVGSAQAAAVLVRLCGAVDGVVSVTDRTLRTAPQSLKV</sequence>
<reference evidence="7" key="1">
    <citation type="journal article" date="2019" name="Int. J. Syst. Evol. Microbiol.">
        <title>The Global Catalogue of Microorganisms (GCM) 10K type strain sequencing project: providing services to taxonomists for standard genome sequencing and annotation.</title>
        <authorList>
            <consortium name="The Broad Institute Genomics Platform"/>
            <consortium name="The Broad Institute Genome Sequencing Center for Infectious Disease"/>
            <person name="Wu L."/>
            <person name="Ma J."/>
        </authorList>
    </citation>
    <scope>NUCLEOTIDE SEQUENCE [LARGE SCALE GENOMIC DNA]</scope>
    <source>
        <strain evidence="7">JCM 13006</strain>
    </source>
</reference>
<feature type="domain" description="CBS" evidence="5">
    <location>
        <begin position="86"/>
        <end position="143"/>
    </location>
</feature>
<comment type="caution">
    <text evidence="6">The sequence shown here is derived from an EMBL/GenBank/DDBJ whole genome shotgun (WGS) entry which is preliminary data.</text>
</comment>
<organism evidence="6 7">
    <name type="scientific">Kitasatospora terrestris</name>
    <dbReference type="NCBI Taxonomy" id="258051"/>
    <lineage>
        <taxon>Bacteria</taxon>
        <taxon>Bacillati</taxon>
        <taxon>Actinomycetota</taxon>
        <taxon>Actinomycetes</taxon>
        <taxon>Kitasatosporales</taxon>
        <taxon>Streptomycetaceae</taxon>
        <taxon>Kitasatospora</taxon>
    </lineage>
</organism>
<dbReference type="PANTHER" id="PTHR43080">
    <property type="entry name" value="CBS DOMAIN-CONTAINING PROTEIN CBSX3, MITOCHONDRIAL"/>
    <property type="match status" value="1"/>
</dbReference>
<evidence type="ECO:0000256" key="3">
    <source>
        <dbReference type="SAM" id="MobiDB-lite"/>
    </source>
</evidence>
<proteinExistence type="predicted"/>